<dbReference type="GO" id="GO:0043083">
    <property type="term" value="C:synaptic cleft"/>
    <property type="evidence" value="ECO:0007669"/>
    <property type="project" value="UniProtKB-SubCell"/>
</dbReference>
<organism evidence="5 6">
    <name type="scientific">Branchiostoma floridae</name>
    <name type="common">Florida lancelet</name>
    <name type="synonym">Amphioxus</name>
    <dbReference type="NCBI Taxonomy" id="7739"/>
    <lineage>
        <taxon>Eukaryota</taxon>
        <taxon>Metazoa</taxon>
        <taxon>Chordata</taxon>
        <taxon>Cephalochordata</taxon>
        <taxon>Leptocardii</taxon>
        <taxon>Amphioxiformes</taxon>
        <taxon>Branchiostomatidae</taxon>
        <taxon>Branchiostoma</taxon>
    </lineage>
</organism>
<gene>
    <name evidence="6" type="primary">LOC118404267</name>
</gene>
<dbReference type="Proteomes" id="UP000001554">
    <property type="component" value="Chromosome 17"/>
</dbReference>
<evidence type="ECO:0000256" key="2">
    <source>
        <dbReference type="ARBA" id="ARBA00043942"/>
    </source>
</evidence>
<dbReference type="OrthoDB" id="5946508at2759"/>
<keyword evidence="5" id="KW-1185">Reference proteome</keyword>
<dbReference type="GeneID" id="118404267"/>
<proteinExistence type="inferred from homology"/>
<evidence type="ECO:0000313" key="6">
    <source>
        <dbReference type="RefSeq" id="XP_035659219.1"/>
    </source>
</evidence>
<dbReference type="OMA" id="CHLYKDE"/>
<comment type="similarity">
    <text evidence="1">Belongs to the UPF0545 family.</text>
</comment>
<evidence type="ECO:0000256" key="3">
    <source>
        <dbReference type="ARBA" id="ARBA00044072"/>
    </source>
</evidence>
<reference evidence="6" key="3">
    <citation type="submission" date="2025-08" db="UniProtKB">
        <authorList>
            <consortium name="RefSeq"/>
        </authorList>
    </citation>
    <scope>IDENTIFICATION</scope>
</reference>
<dbReference type="PANTHER" id="PTHR28052:SF1">
    <property type="entry name" value="UPF0545 PROTEIN C22ORF39"/>
    <property type="match status" value="1"/>
</dbReference>
<sequence length="116" mass="14187">MIMAASSEQIWKPYYPCDYYKQEYSDCTTVGHRFHSYYVYGEKPECGQWKKDYEACTAWMKTKSEEAKQELLKVEDRHLQQKYYVNPVWPRRVTPPKDWYLPVEEMRQKQKLQQQS</sequence>
<dbReference type="KEGG" id="bfo:118404267"/>
<dbReference type="InterPro" id="IPR021475">
    <property type="entry name" value="Pants/Emi1-like"/>
</dbReference>
<dbReference type="AlphaFoldDB" id="A0A9J7HJP5"/>
<evidence type="ECO:0000256" key="1">
    <source>
        <dbReference type="ARBA" id="ARBA00006412"/>
    </source>
</evidence>
<accession>A0A9J7HJP5</accession>
<dbReference type="PANTHER" id="PTHR28052">
    <property type="entry name" value="UPF0545 PROTEIN C22ORF39"/>
    <property type="match status" value="1"/>
</dbReference>
<evidence type="ECO:0000313" key="5">
    <source>
        <dbReference type="Proteomes" id="UP000001554"/>
    </source>
</evidence>
<dbReference type="RefSeq" id="XP_035659219.1">
    <property type="nucleotide sequence ID" value="XM_035803326.1"/>
</dbReference>
<protein>
    <recommendedName>
        <fullName evidence="3">Synaptic plasticity regulator PANTS</fullName>
    </recommendedName>
    <alternativeName>
        <fullName evidence="4">Plasticity-associated neural transcript short</fullName>
    </alternativeName>
</protein>
<dbReference type="Pfam" id="PF11326">
    <property type="entry name" value="PANTS-like"/>
    <property type="match status" value="1"/>
</dbReference>
<comment type="subcellular location">
    <subcellularLocation>
        <location evidence="2">Synaptic cleft</location>
    </subcellularLocation>
</comment>
<reference evidence="5" key="2">
    <citation type="journal article" date="2020" name="Nat. Ecol. Evol.">
        <title>Deeply conserved synteny resolves early events in vertebrate evolution.</title>
        <authorList>
            <person name="Simakov O."/>
            <person name="Marletaz F."/>
            <person name="Yue J.X."/>
            <person name="O'Connell B."/>
            <person name="Jenkins J."/>
            <person name="Brandt A."/>
            <person name="Calef R."/>
            <person name="Tung C.H."/>
            <person name="Huang T.K."/>
            <person name="Schmutz J."/>
            <person name="Satoh N."/>
            <person name="Yu J.K."/>
            <person name="Putnam N.H."/>
            <person name="Green R.E."/>
            <person name="Rokhsar D.S."/>
        </authorList>
    </citation>
    <scope>NUCLEOTIDE SEQUENCE [LARGE SCALE GENOMIC DNA]</scope>
    <source>
        <strain evidence="5">S238N-H82</strain>
    </source>
</reference>
<name>A0A9J7HJP5_BRAFL</name>
<reference evidence="6" key="1">
    <citation type="journal article" date="2016" name="Genome Biol. Evol.">
        <title>Conserved non-coding elements in the most distant genera of cephalochordates: the Goldilocks principle.</title>
        <authorList>
            <person name="Yue J.X."/>
            <person name="Kozmikova I."/>
            <person name="Ono H."/>
            <person name="Nossa C.W."/>
            <person name="Kozmik Z."/>
            <person name="Putnam N.H."/>
            <person name="Yu J.K."/>
            <person name="Holland L.Z."/>
        </authorList>
    </citation>
    <scope>NUCLEOTIDE SEQUENCE</scope>
</reference>
<evidence type="ECO:0000256" key="4">
    <source>
        <dbReference type="ARBA" id="ARBA00044235"/>
    </source>
</evidence>